<accession>A0A2P2Q5D0</accession>
<proteinExistence type="predicted"/>
<dbReference type="AlphaFoldDB" id="A0A2P2Q5D0"/>
<evidence type="ECO:0000313" key="1">
    <source>
        <dbReference type="EMBL" id="MBX62202.1"/>
    </source>
</evidence>
<organism evidence="1">
    <name type="scientific">Rhizophora mucronata</name>
    <name type="common">Asiatic mangrove</name>
    <dbReference type="NCBI Taxonomy" id="61149"/>
    <lineage>
        <taxon>Eukaryota</taxon>
        <taxon>Viridiplantae</taxon>
        <taxon>Streptophyta</taxon>
        <taxon>Embryophyta</taxon>
        <taxon>Tracheophyta</taxon>
        <taxon>Spermatophyta</taxon>
        <taxon>Magnoliopsida</taxon>
        <taxon>eudicotyledons</taxon>
        <taxon>Gunneridae</taxon>
        <taxon>Pentapetalae</taxon>
        <taxon>rosids</taxon>
        <taxon>fabids</taxon>
        <taxon>Malpighiales</taxon>
        <taxon>Rhizophoraceae</taxon>
        <taxon>Rhizophora</taxon>
    </lineage>
</organism>
<protein>
    <submittedName>
        <fullName evidence="1">Uncharacterized protein</fullName>
    </submittedName>
</protein>
<sequence>MKLSSTPVNLGDHHLRQKNHEGEEACVSLSLSGVLLAPGTTPAHHLSLSSPYLSL</sequence>
<name>A0A2P2Q5D0_RHIMU</name>
<dbReference type="EMBL" id="GGEC01081718">
    <property type="protein sequence ID" value="MBX62202.1"/>
    <property type="molecule type" value="Transcribed_RNA"/>
</dbReference>
<reference evidence="1" key="1">
    <citation type="submission" date="2018-02" db="EMBL/GenBank/DDBJ databases">
        <title>Rhizophora mucronata_Transcriptome.</title>
        <authorList>
            <person name="Meera S.P."/>
            <person name="Sreeshan A."/>
            <person name="Augustine A."/>
        </authorList>
    </citation>
    <scope>NUCLEOTIDE SEQUENCE</scope>
    <source>
        <tissue evidence="1">Leaf</tissue>
    </source>
</reference>